<feature type="domain" description="Ethylene insensitive 3-like DNA-binding" evidence="7">
    <location>
        <begin position="38"/>
        <end position="297"/>
    </location>
</feature>
<proteinExistence type="inferred from homology"/>
<dbReference type="InterPro" id="IPR047091">
    <property type="entry name" value="EIN3-like_DNA-bd"/>
</dbReference>
<dbReference type="FunFam" id="1.10.3180.10:FF:000003">
    <property type="entry name" value="Ethylene insensitive 3 family protein"/>
    <property type="match status" value="1"/>
</dbReference>
<dbReference type="GO" id="GO:0005634">
    <property type="term" value="C:nucleus"/>
    <property type="evidence" value="ECO:0007669"/>
    <property type="project" value="UniProtKB-SubCell"/>
</dbReference>
<dbReference type="Pfam" id="PF04873">
    <property type="entry name" value="EIN3_DNA-bd"/>
    <property type="match status" value="1"/>
</dbReference>
<organism evidence="8 9">
    <name type="scientific">Eruca vesicaria subsp. sativa</name>
    <name type="common">Garden rocket</name>
    <name type="synonym">Eruca sativa</name>
    <dbReference type="NCBI Taxonomy" id="29727"/>
    <lineage>
        <taxon>Eukaryota</taxon>
        <taxon>Viridiplantae</taxon>
        <taxon>Streptophyta</taxon>
        <taxon>Embryophyta</taxon>
        <taxon>Tracheophyta</taxon>
        <taxon>Spermatophyta</taxon>
        <taxon>Magnoliopsida</taxon>
        <taxon>eudicotyledons</taxon>
        <taxon>Gunneridae</taxon>
        <taxon>Pentapetalae</taxon>
        <taxon>rosids</taxon>
        <taxon>malvids</taxon>
        <taxon>Brassicales</taxon>
        <taxon>Brassicaceae</taxon>
        <taxon>Brassiceae</taxon>
        <taxon>Eruca</taxon>
    </lineage>
</organism>
<accession>A0ABC8M6A3</accession>
<name>A0ABC8M6A3_ERUVS</name>
<keyword evidence="9" id="KW-1185">Reference proteome</keyword>
<protein>
    <recommendedName>
        <fullName evidence="7">Ethylene insensitive 3-like DNA-binding domain-containing protein</fullName>
    </recommendedName>
</protein>
<evidence type="ECO:0000256" key="1">
    <source>
        <dbReference type="ARBA" id="ARBA00004123"/>
    </source>
</evidence>
<feature type="compositionally biased region" description="Acidic residues" evidence="6">
    <location>
        <begin position="14"/>
        <end position="28"/>
    </location>
</feature>
<dbReference type="GO" id="GO:0006355">
    <property type="term" value="P:regulation of DNA-templated transcription"/>
    <property type="evidence" value="ECO:0007669"/>
    <property type="project" value="UniProtKB-ARBA"/>
</dbReference>
<evidence type="ECO:0000256" key="5">
    <source>
        <dbReference type="ARBA" id="ARBA00055234"/>
    </source>
</evidence>
<dbReference type="Proteomes" id="UP001642260">
    <property type="component" value="Unassembled WGS sequence"/>
</dbReference>
<evidence type="ECO:0000256" key="2">
    <source>
        <dbReference type="ARBA" id="ARBA00009416"/>
    </source>
</evidence>
<feature type="region of interest" description="Disordered" evidence="6">
    <location>
        <begin position="1"/>
        <end position="33"/>
    </location>
</feature>
<dbReference type="PANTHER" id="PTHR33305:SF29">
    <property type="entry name" value="ETHYLENE INSENSITIVE 3-LIKE 5 PROTEIN"/>
    <property type="match status" value="1"/>
</dbReference>
<dbReference type="AlphaFoldDB" id="A0ABC8M6A3"/>
<dbReference type="SUPFAM" id="SSF116768">
    <property type="entry name" value="DNA-binding domain of EIN3-like"/>
    <property type="match status" value="1"/>
</dbReference>
<dbReference type="PANTHER" id="PTHR33305">
    <property type="entry name" value="ETHYLENE INSENSITIVE 3-LIKE 2 PROTEIN"/>
    <property type="match status" value="1"/>
</dbReference>
<evidence type="ECO:0000313" key="9">
    <source>
        <dbReference type="Proteomes" id="UP001642260"/>
    </source>
</evidence>
<dbReference type="FunFam" id="1.10.3180.10:FF:000001">
    <property type="entry name" value="Ethylene insensitive 3-like 1"/>
    <property type="match status" value="1"/>
</dbReference>
<dbReference type="GO" id="GO:0009873">
    <property type="term" value="P:ethylene-activated signaling pathway"/>
    <property type="evidence" value="ECO:0007669"/>
    <property type="project" value="UniProtKB-KW"/>
</dbReference>
<feature type="region of interest" description="Disordered" evidence="6">
    <location>
        <begin position="48"/>
        <end position="91"/>
    </location>
</feature>
<comment type="function">
    <text evidence="5">Putative transcription factor that may be involved in the ethylene response pathway.</text>
</comment>
<evidence type="ECO:0000313" key="8">
    <source>
        <dbReference type="EMBL" id="CAH8391131.1"/>
    </source>
</evidence>
<sequence length="473" mass="54121">MVEVQDLEPLSPIQDDEEDDYQDEDDELDRLGEHISYDDLKKRMWKDRNLMSKLKQQKKDNHEHSPPSSSTSPSSSSAIIRRAEASRRKKMARSQDSVLKYMMKIMEVCKARGFVYGIVPEKGKPVTGSSDSLRRWWKENVQFDQTAPNAVSDYLTLAAAQLISSTESLDPNSYIHMLHELQDTTLGSLLSALMQHCVPPQRRFPLEKGLAPPWWPKGNELWWGEQGATAFEHGPPPYRKPHDLRKAWKVSVLAAVIKHMSPNLERVRRLARQSKCLQDKMMAKETDTWSRVLNQEEALLKRLKISDEEDQEPGQEQNGNKRKGEFVEGEAAMLSNVYTCQNVSCPSSDVSLGFVDKNLRTGHEMECLYGSQEPVYQSSVSSDGFVRSVTTSDDDYSASSKGKDTIDYQNQDGNWLDYLWYERLHEFNFSDQATTVDLNQLPDHSDSNPTIAEEDFSLWDMGCEDRDVYMSQD</sequence>
<feature type="region of interest" description="Disordered" evidence="6">
    <location>
        <begin position="304"/>
        <end position="323"/>
    </location>
</feature>
<keyword evidence="4" id="KW-0539">Nucleus</keyword>
<dbReference type="EMBL" id="CAKOAT010930709">
    <property type="protein sequence ID" value="CAH8391131.1"/>
    <property type="molecule type" value="Genomic_DNA"/>
</dbReference>
<evidence type="ECO:0000256" key="6">
    <source>
        <dbReference type="SAM" id="MobiDB-lite"/>
    </source>
</evidence>
<evidence type="ECO:0000256" key="4">
    <source>
        <dbReference type="ARBA" id="ARBA00023242"/>
    </source>
</evidence>
<dbReference type="InterPro" id="IPR006957">
    <property type="entry name" value="EIN3"/>
</dbReference>
<comment type="caution">
    <text evidence="8">The sequence shown here is derived from an EMBL/GenBank/DDBJ whole genome shotgun (WGS) entry which is preliminary data.</text>
</comment>
<evidence type="ECO:0000256" key="3">
    <source>
        <dbReference type="ARBA" id="ARBA00022745"/>
    </source>
</evidence>
<comment type="subcellular location">
    <subcellularLocation>
        <location evidence="1">Nucleus</location>
    </subcellularLocation>
</comment>
<dbReference type="InterPro" id="IPR023278">
    <property type="entry name" value="Ethylene_insens-like_DNA-bd"/>
</dbReference>
<reference evidence="8 9" key="1">
    <citation type="submission" date="2022-03" db="EMBL/GenBank/DDBJ databases">
        <authorList>
            <person name="Macdonald S."/>
            <person name="Ahmed S."/>
            <person name="Newling K."/>
        </authorList>
    </citation>
    <scope>NUCLEOTIDE SEQUENCE [LARGE SCALE GENOMIC DNA]</scope>
</reference>
<dbReference type="Gene3D" id="1.10.3180.10">
    <property type="entry name" value="DNA-binding domain of EIN3-like"/>
    <property type="match status" value="2"/>
</dbReference>
<gene>
    <name evidence="8" type="ORF">ERUC_LOCUS43614</name>
</gene>
<comment type="similarity">
    <text evidence="2">Belongs to the EIN3 family.</text>
</comment>
<feature type="compositionally biased region" description="Low complexity" evidence="6">
    <location>
        <begin position="66"/>
        <end position="77"/>
    </location>
</feature>
<keyword evidence="3" id="KW-0936">Ethylene signaling pathway</keyword>
<evidence type="ECO:0000259" key="7">
    <source>
        <dbReference type="Pfam" id="PF04873"/>
    </source>
</evidence>